<dbReference type="EMBL" id="CASHSV030000109">
    <property type="protein sequence ID" value="CAJ2648743.1"/>
    <property type="molecule type" value="Genomic_DNA"/>
</dbReference>
<evidence type="ECO:0000313" key="2">
    <source>
        <dbReference type="Proteomes" id="UP001177021"/>
    </source>
</evidence>
<keyword evidence="2" id="KW-1185">Reference proteome</keyword>
<comment type="caution">
    <text evidence="1">The sequence shown here is derived from an EMBL/GenBank/DDBJ whole genome shotgun (WGS) entry which is preliminary data.</text>
</comment>
<evidence type="ECO:0000313" key="1">
    <source>
        <dbReference type="EMBL" id="CAJ2648743.1"/>
    </source>
</evidence>
<gene>
    <name evidence="1" type="ORF">MILVUS5_LOCUS17020</name>
</gene>
<proteinExistence type="predicted"/>
<sequence>MGESNFLLELVFNFNLLCKEIFHFFSVVSSNPLFSCIVSLWTLVLIYLPYSFFKIVFSPVLILTGILLVIILRFGSIQRFNSEEMGNLGESESVTNEENRDEKQGKTEEQVEIDSLDQIFKLVSRNSEEKLKSEMGFESNSFLDESFVEWNVKAPLEVIYEGEETEDVHVSNENCVSGILRHSSLSRYYPESDSDSSSENEFPAMENWDSPENMCYRWDEEDREGLIEIALDGCKKKLLGFQFEEENMIEIDISPTKRREFSGDEELFSGEISCN</sequence>
<name>A0ACB0JX13_TRIPR</name>
<organism evidence="1 2">
    <name type="scientific">Trifolium pratense</name>
    <name type="common">Red clover</name>
    <dbReference type="NCBI Taxonomy" id="57577"/>
    <lineage>
        <taxon>Eukaryota</taxon>
        <taxon>Viridiplantae</taxon>
        <taxon>Streptophyta</taxon>
        <taxon>Embryophyta</taxon>
        <taxon>Tracheophyta</taxon>
        <taxon>Spermatophyta</taxon>
        <taxon>Magnoliopsida</taxon>
        <taxon>eudicotyledons</taxon>
        <taxon>Gunneridae</taxon>
        <taxon>Pentapetalae</taxon>
        <taxon>rosids</taxon>
        <taxon>fabids</taxon>
        <taxon>Fabales</taxon>
        <taxon>Fabaceae</taxon>
        <taxon>Papilionoideae</taxon>
        <taxon>50 kb inversion clade</taxon>
        <taxon>NPAAA clade</taxon>
        <taxon>Hologalegina</taxon>
        <taxon>IRL clade</taxon>
        <taxon>Trifolieae</taxon>
        <taxon>Trifolium</taxon>
    </lineage>
</organism>
<accession>A0ACB0JX13</accession>
<reference evidence="1" key="1">
    <citation type="submission" date="2023-10" db="EMBL/GenBank/DDBJ databases">
        <authorList>
            <person name="Rodriguez Cubillos JULIANA M."/>
            <person name="De Vega J."/>
        </authorList>
    </citation>
    <scope>NUCLEOTIDE SEQUENCE</scope>
</reference>
<protein>
    <submittedName>
        <fullName evidence="1">Uncharacterized protein</fullName>
    </submittedName>
</protein>
<dbReference type="Proteomes" id="UP001177021">
    <property type="component" value="Unassembled WGS sequence"/>
</dbReference>